<organism evidence="1 2">
    <name type="scientific">Corchorus olitorius</name>
    <dbReference type="NCBI Taxonomy" id="93759"/>
    <lineage>
        <taxon>Eukaryota</taxon>
        <taxon>Viridiplantae</taxon>
        <taxon>Streptophyta</taxon>
        <taxon>Embryophyta</taxon>
        <taxon>Tracheophyta</taxon>
        <taxon>Spermatophyta</taxon>
        <taxon>Magnoliopsida</taxon>
        <taxon>eudicotyledons</taxon>
        <taxon>Gunneridae</taxon>
        <taxon>Pentapetalae</taxon>
        <taxon>rosids</taxon>
        <taxon>malvids</taxon>
        <taxon>Malvales</taxon>
        <taxon>Malvaceae</taxon>
        <taxon>Grewioideae</taxon>
        <taxon>Apeibeae</taxon>
        <taxon>Corchorus</taxon>
    </lineage>
</organism>
<name>A0A1R3G2G7_9ROSI</name>
<protein>
    <recommendedName>
        <fullName evidence="3">F-box protein</fullName>
    </recommendedName>
</protein>
<dbReference type="STRING" id="93759.A0A1R3G2G7"/>
<proteinExistence type="predicted"/>
<comment type="caution">
    <text evidence="1">The sequence shown here is derived from an EMBL/GenBank/DDBJ whole genome shotgun (WGS) entry which is preliminary data.</text>
</comment>
<evidence type="ECO:0008006" key="3">
    <source>
        <dbReference type="Google" id="ProtNLM"/>
    </source>
</evidence>
<evidence type="ECO:0000313" key="2">
    <source>
        <dbReference type="Proteomes" id="UP000187203"/>
    </source>
</evidence>
<dbReference type="OrthoDB" id="605328at2759"/>
<dbReference type="EMBL" id="AWUE01023882">
    <property type="protein sequence ID" value="OMO52210.1"/>
    <property type="molecule type" value="Genomic_DNA"/>
</dbReference>
<dbReference type="AlphaFoldDB" id="A0A1R3G2G7"/>
<gene>
    <name evidence="1" type="ORF">COLO4_37349</name>
</gene>
<reference evidence="2" key="1">
    <citation type="submission" date="2013-09" db="EMBL/GenBank/DDBJ databases">
        <title>Corchorus olitorius genome sequencing.</title>
        <authorList>
            <person name="Alam M."/>
            <person name="Haque M.S."/>
            <person name="Islam M.S."/>
            <person name="Emdad E.M."/>
            <person name="Islam M.M."/>
            <person name="Ahmed B."/>
            <person name="Halim A."/>
            <person name="Hossen Q.M.M."/>
            <person name="Hossain M.Z."/>
            <person name="Ahmed R."/>
            <person name="Khan M.M."/>
            <person name="Islam R."/>
            <person name="Rashid M.M."/>
            <person name="Khan S.A."/>
            <person name="Rahman M.S."/>
            <person name="Alam M."/>
            <person name="Yahiya A.S."/>
            <person name="Khan M.S."/>
            <person name="Azam M.S."/>
            <person name="Haque T."/>
            <person name="Lashkar M.Z.H."/>
            <person name="Akhand A.I."/>
            <person name="Morshed G."/>
            <person name="Roy S."/>
            <person name="Uddin K.S."/>
            <person name="Rabeya T."/>
            <person name="Hossain A.S."/>
            <person name="Chowdhury A."/>
            <person name="Snigdha A.R."/>
            <person name="Mortoza M.S."/>
            <person name="Matin S.A."/>
            <person name="Hoque S.M.E."/>
            <person name="Islam M.K."/>
            <person name="Roy D.K."/>
            <person name="Haider R."/>
            <person name="Moosa M.M."/>
            <person name="Elias S.M."/>
            <person name="Hasan A.M."/>
            <person name="Jahan S."/>
            <person name="Shafiuddin M."/>
            <person name="Mahmood N."/>
            <person name="Shommy N.S."/>
        </authorList>
    </citation>
    <scope>NUCLEOTIDE SEQUENCE [LARGE SCALE GENOMIC DNA]</scope>
    <source>
        <strain evidence="2">cv. O-4</strain>
    </source>
</reference>
<dbReference type="Proteomes" id="UP000187203">
    <property type="component" value="Unassembled WGS sequence"/>
</dbReference>
<accession>A0A1R3G2G7</accession>
<keyword evidence="2" id="KW-1185">Reference proteome</keyword>
<evidence type="ECO:0000313" key="1">
    <source>
        <dbReference type="EMBL" id="OMO52210.1"/>
    </source>
</evidence>
<sequence>MPKPPIPEGWILDPDRLHLGYFGECGDYLHLIIIYGPDIKEFDIYEMEKDYSGWFVKYRVDLDAITAAFPEMVDLDCYMFDFNILCVVREANDEDSYMVLRISDKAIQYNLKDGSLSSICDLTPYDQDYEGIPFASHVAVQFIPTLFHLTNI</sequence>